<reference evidence="1 2" key="1">
    <citation type="journal article" date="2022" name="Plant J.">
        <title>Chromosome-level genome of Camellia lanceoleosa provides a valuable resource for understanding genome evolution and self-incompatibility.</title>
        <authorList>
            <person name="Gong W."/>
            <person name="Xiao S."/>
            <person name="Wang L."/>
            <person name="Liao Z."/>
            <person name="Chang Y."/>
            <person name="Mo W."/>
            <person name="Hu G."/>
            <person name="Li W."/>
            <person name="Zhao G."/>
            <person name="Zhu H."/>
            <person name="Hu X."/>
            <person name="Ji K."/>
            <person name="Xiang X."/>
            <person name="Song Q."/>
            <person name="Yuan D."/>
            <person name="Jin S."/>
            <person name="Zhang L."/>
        </authorList>
    </citation>
    <scope>NUCLEOTIDE SEQUENCE [LARGE SCALE GENOMIC DNA]</scope>
    <source>
        <strain evidence="1">SQ_2022a</strain>
    </source>
</reference>
<accession>A0ACC0HA94</accession>
<comment type="caution">
    <text evidence="1">The sequence shown here is derived from an EMBL/GenBank/DDBJ whole genome shotgun (WGS) entry which is preliminary data.</text>
</comment>
<dbReference type="Proteomes" id="UP001060215">
    <property type="component" value="Chromosome 5"/>
</dbReference>
<protein>
    <submittedName>
        <fullName evidence="1">Ethylene-responsive transcription factor ERF086</fullName>
    </submittedName>
</protein>
<keyword evidence="2" id="KW-1185">Reference proteome</keyword>
<gene>
    <name evidence="1" type="ORF">LOK49_LG06G03217</name>
</gene>
<evidence type="ECO:0000313" key="2">
    <source>
        <dbReference type="Proteomes" id="UP001060215"/>
    </source>
</evidence>
<dbReference type="EMBL" id="CM045762">
    <property type="protein sequence ID" value="KAI8009976.1"/>
    <property type="molecule type" value="Genomic_DNA"/>
</dbReference>
<name>A0ACC0HA94_9ERIC</name>
<proteinExistence type="predicted"/>
<sequence>MSSSKTSHKPFNGFKPRPVQTGFSLTKTPPPPRRERRGRRKQAEPGRFLGVRRRPWGRYAAEIRDPSTKERHWLGTFDTAHEAALAYDRAALSIKGIQAKTNFVYSQNNNNNNNNMAFHSLLSPLDVQIQTLMQFQPPPPQFTTTTTTTQTKQPINQNNLLFSTDTNSGYLDCIVPDSCLKPPNTTTKKDLMNGSTSDYEEFSWKMGFPGIQTPCDDDTALPVDVPSVEDNLADLHHQLPHFDGLSCGLWGGGEKPWEVDYSFELAAVIGSPLVVEDGWLESLYPINDNQSYGLMDSGNSSSSIPSFGDLVDHLGYSAF</sequence>
<organism evidence="1 2">
    <name type="scientific">Camellia lanceoleosa</name>
    <dbReference type="NCBI Taxonomy" id="1840588"/>
    <lineage>
        <taxon>Eukaryota</taxon>
        <taxon>Viridiplantae</taxon>
        <taxon>Streptophyta</taxon>
        <taxon>Embryophyta</taxon>
        <taxon>Tracheophyta</taxon>
        <taxon>Spermatophyta</taxon>
        <taxon>Magnoliopsida</taxon>
        <taxon>eudicotyledons</taxon>
        <taxon>Gunneridae</taxon>
        <taxon>Pentapetalae</taxon>
        <taxon>asterids</taxon>
        <taxon>Ericales</taxon>
        <taxon>Theaceae</taxon>
        <taxon>Camellia</taxon>
    </lineage>
</organism>
<evidence type="ECO:0000313" key="1">
    <source>
        <dbReference type="EMBL" id="KAI8009976.1"/>
    </source>
</evidence>